<dbReference type="InterPro" id="IPR001898">
    <property type="entry name" value="SLC13A/DASS"/>
</dbReference>
<evidence type="ECO:0000256" key="2">
    <source>
        <dbReference type="ARBA" id="ARBA00006772"/>
    </source>
</evidence>
<evidence type="ECO:0000256" key="4">
    <source>
        <dbReference type="ARBA" id="ARBA00022989"/>
    </source>
</evidence>
<dbReference type="PANTHER" id="PTHR10283">
    <property type="entry name" value="SOLUTE CARRIER FAMILY 13 MEMBER"/>
    <property type="match status" value="1"/>
</dbReference>
<dbReference type="EMBL" id="CAJEWN010000684">
    <property type="protein sequence ID" value="CAD2188286.1"/>
    <property type="molecule type" value="Genomic_DNA"/>
</dbReference>
<keyword evidence="3 6" id="KW-0812">Transmembrane</keyword>
<dbReference type="AlphaFoldDB" id="A0A6V7WMT2"/>
<dbReference type="GO" id="GO:0005886">
    <property type="term" value="C:plasma membrane"/>
    <property type="evidence" value="ECO:0007669"/>
    <property type="project" value="TreeGrafter"/>
</dbReference>
<comment type="similarity">
    <text evidence="2">Belongs to the SLC13A/DASS transporter (TC 2.A.47) family. NADC subfamily.</text>
</comment>
<keyword evidence="5 6" id="KW-0472">Membrane</keyword>
<dbReference type="Proteomes" id="UP000580250">
    <property type="component" value="Unassembled WGS sequence"/>
</dbReference>
<gene>
    <name evidence="7" type="ORF">MENT_LOCUS40927</name>
</gene>
<organism evidence="7 8">
    <name type="scientific">Meloidogyne enterolobii</name>
    <name type="common">Root-knot nematode worm</name>
    <name type="synonym">Meloidogyne mayaguensis</name>
    <dbReference type="NCBI Taxonomy" id="390850"/>
    <lineage>
        <taxon>Eukaryota</taxon>
        <taxon>Metazoa</taxon>
        <taxon>Ecdysozoa</taxon>
        <taxon>Nematoda</taxon>
        <taxon>Chromadorea</taxon>
        <taxon>Rhabditida</taxon>
        <taxon>Tylenchina</taxon>
        <taxon>Tylenchomorpha</taxon>
        <taxon>Tylenchoidea</taxon>
        <taxon>Meloidogynidae</taxon>
        <taxon>Meloidogyninae</taxon>
        <taxon>Meloidogyne</taxon>
    </lineage>
</organism>
<protein>
    <submittedName>
        <fullName evidence="7">Uncharacterized protein</fullName>
    </submittedName>
</protein>
<feature type="transmembrane region" description="Helical" evidence="6">
    <location>
        <begin position="66"/>
        <end position="85"/>
    </location>
</feature>
<feature type="transmembrane region" description="Helical" evidence="6">
    <location>
        <begin position="21"/>
        <end position="38"/>
    </location>
</feature>
<dbReference type="GO" id="GO:0015137">
    <property type="term" value="F:citrate transmembrane transporter activity"/>
    <property type="evidence" value="ECO:0007669"/>
    <property type="project" value="TreeGrafter"/>
</dbReference>
<dbReference type="Pfam" id="PF00939">
    <property type="entry name" value="Na_sulph_symp"/>
    <property type="match status" value="1"/>
</dbReference>
<feature type="transmembrane region" description="Helical" evidence="6">
    <location>
        <begin position="365"/>
        <end position="388"/>
    </location>
</feature>
<comment type="caution">
    <text evidence="7">The sequence shown here is derived from an EMBL/GenBank/DDBJ whole genome shotgun (WGS) entry which is preliminary data.</text>
</comment>
<comment type="subcellular location">
    <subcellularLocation>
        <location evidence="1">Membrane</location>
        <topology evidence="1">Multi-pass membrane protein</topology>
    </subcellularLocation>
</comment>
<sequence>MDKLEDEIVSKSKINIQKILLFRRPALIILSPLFLSPLLLHSDPAIKCAFVVLLMAIYWTSEIMPLAVTALLPVVLFPLIGILTSKEVAHEFMNDTVLLFIGGLIVATAVERCGLHLRVALFVLSLVGSQPKRIMFGFMSVTAVLSMFISNTATAAMMLPICQSVINLLENTKTLESNRGGGDSEKCLIENELLQEEILPKSDLNIQIEEQQNLSKTNKNNNLAKALVLSVAFSANIGGVGTPTGTSSNLVLIGILPVLFPGIETGLNYLSWIVLTVPLMIFCLFMCWILLAFIFLRNCPKVDETVGILLKKQSDGLPPMSYDQKSVAFCFLLLLSLWIFRRPGFMPGISDIFPANSTMNDSTSAIFVAILLFVLPSENPLNNFMINIKRNKNEKSKCLMDWTTMQKQFPWGVVLLLGGGFAMAAGVRASELSTLMAQTLSKLDYLPIWAIQLIAIFSDNASYKYMQ</sequence>
<dbReference type="PANTHER" id="PTHR10283:SF85">
    <property type="entry name" value="SODIUM-DEPENDENT HIGH-AFFINITY DICARBOXYLATE TRANSPORTER 3"/>
    <property type="match status" value="1"/>
</dbReference>
<feature type="transmembrane region" description="Helical" evidence="6">
    <location>
        <begin position="446"/>
        <end position="463"/>
    </location>
</feature>
<dbReference type="OrthoDB" id="6493944at2759"/>
<feature type="transmembrane region" description="Helical" evidence="6">
    <location>
        <begin position="136"/>
        <end position="159"/>
    </location>
</feature>
<evidence type="ECO:0000256" key="3">
    <source>
        <dbReference type="ARBA" id="ARBA00022692"/>
    </source>
</evidence>
<name>A0A6V7WMT2_MELEN</name>
<accession>A0A6V7WMT2</accession>
<evidence type="ECO:0000256" key="1">
    <source>
        <dbReference type="ARBA" id="ARBA00004141"/>
    </source>
</evidence>
<proteinExistence type="inferred from homology"/>
<keyword evidence="4 6" id="KW-1133">Transmembrane helix</keyword>
<feature type="transmembrane region" description="Helical" evidence="6">
    <location>
        <begin position="409"/>
        <end position="426"/>
    </location>
</feature>
<evidence type="ECO:0000313" key="7">
    <source>
        <dbReference type="EMBL" id="CAD2188286.1"/>
    </source>
</evidence>
<feature type="transmembrane region" description="Helical" evidence="6">
    <location>
        <begin position="97"/>
        <end position="124"/>
    </location>
</feature>
<evidence type="ECO:0000256" key="5">
    <source>
        <dbReference type="ARBA" id="ARBA00023136"/>
    </source>
</evidence>
<evidence type="ECO:0000256" key="6">
    <source>
        <dbReference type="SAM" id="Phobius"/>
    </source>
</evidence>
<evidence type="ECO:0000313" key="8">
    <source>
        <dbReference type="Proteomes" id="UP000580250"/>
    </source>
</evidence>
<feature type="transmembrane region" description="Helical" evidence="6">
    <location>
        <begin position="327"/>
        <end position="345"/>
    </location>
</feature>
<feature type="transmembrane region" description="Helical" evidence="6">
    <location>
        <begin position="269"/>
        <end position="296"/>
    </location>
</feature>
<dbReference type="GO" id="GO:0015141">
    <property type="term" value="F:succinate transmembrane transporter activity"/>
    <property type="evidence" value="ECO:0007669"/>
    <property type="project" value="TreeGrafter"/>
</dbReference>
<reference evidence="7 8" key="1">
    <citation type="submission" date="2020-08" db="EMBL/GenBank/DDBJ databases">
        <authorList>
            <person name="Koutsovoulos G."/>
            <person name="Danchin GJ E."/>
        </authorList>
    </citation>
    <scope>NUCLEOTIDE SEQUENCE [LARGE SCALE GENOMIC DNA]</scope>
</reference>